<reference evidence="1" key="1">
    <citation type="journal article" date="2014" name="Int. J. Syst. Evol. Microbiol.">
        <title>Complete genome of a new Firmicutes species belonging to the dominant human colonic microbiota ('Ruminococcus bicirculans') reveals two chromosomes and a selective capacity to utilize plant glucans.</title>
        <authorList>
            <consortium name="NISC Comparative Sequencing Program"/>
            <person name="Wegmann U."/>
            <person name="Louis P."/>
            <person name="Goesmann A."/>
            <person name="Henrissat B."/>
            <person name="Duncan S.H."/>
            <person name="Flint H.J."/>
        </authorList>
    </citation>
    <scope>NUCLEOTIDE SEQUENCE</scope>
    <source>
        <strain evidence="1">NBRC 103855</strain>
    </source>
</reference>
<gene>
    <name evidence="1" type="ORF">GCM10007913_11480</name>
</gene>
<accession>A0ABQ5UCM6</accession>
<proteinExistence type="predicted"/>
<dbReference type="EMBL" id="BSNG01000001">
    <property type="protein sequence ID" value="GLQ09216.1"/>
    <property type="molecule type" value="Genomic_DNA"/>
</dbReference>
<dbReference type="Proteomes" id="UP001161406">
    <property type="component" value="Unassembled WGS sequence"/>
</dbReference>
<dbReference type="RefSeq" id="WP_284388788.1">
    <property type="nucleotide sequence ID" value="NZ_BSNG01000001.1"/>
</dbReference>
<comment type="caution">
    <text evidence="1">The sequence shown here is derived from an EMBL/GenBank/DDBJ whole genome shotgun (WGS) entry which is preliminary data.</text>
</comment>
<reference evidence="1" key="2">
    <citation type="submission" date="2023-01" db="EMBL/GenBank/DDBJ databases">
        <title>Draft genome sequence of Devosia yakushimensis strain NBRC 103855.</title>
        <authorList>
            <person name="Sun Q."/>
            <person name="Mori K."/>
        </authorList>
    </citation>
    <scope>NUCLEOTIDE SEQUENCE</scope>
    <source>
        <strain evidence="1">NBRC 103855</strain>
    </source>
</reference>
<name>A0ABQ5UCM6_9HYPH</name>
<keyword evidence="2" id="KW-1185">Reference proteome</keyword>
<evidence type="ECO:0000313" key="2">
    <source>
        <dbReference type="Proteomes" id="UP001161406"/>
    </source>
</evidence>
<sequence>MADRPMLFSGPMVRALLDGTKTQTRRLCRLPQPTGPIIDMVKVATEAASGRSVYEMKDSTGQHVDIRAGKYFVTPHYMPPVAVGDRLWVRETWTARMTHGWTIADARSGWYPTEILYQADGVKSIDGWWPSIHMPREFSRITLTVTDVRVERLKDCSAADALAEGVVEFFRGPERLGWPAAAPDDAIAAASAYGIVGPVEMYRDLWESINGPGSWAANPWVVAYTFTVQRGNIDQLARAA</sequence>
<protein>
    <submittedName>
        <fullName evidence="1">Phage-like protein</fullName>
    </submittedName>
</protein>
<evidence type="ECO:0000313" key="1">
    <source>
        <dbReference type="EMBL" id="GLQ09216.1"/>
    </source>
</evidence>
<organism evidence="1 2">
    <name type="scientific">Devosia yakushimensis</name>
    <dbReference type="NCBI Taxonomy" id="470028"/>
    <lineage>
        <taxon>Bacteria</taxon>
        <taxon>Pseudomonadati</taxon>
        <taxon>Pseudomonadota</taxon>
        <taxon>Alphaproteobacteria</taxon>
        <taxon>Hyphomicrobiales</taxon>
        <taxon>Devosiaceae</taxon>
        <taxon>Devosia</taxon>
    </lineage>
</organism>